<organism evidence="1 2">
    <name type="scientific">Leptospira interrogans str. UI 12758</name>
    <dbReference type="NCBI Taxonomy" id="1049938"/>
    <lineage>
        <taxon>Bacteria</taxon>
        <taxon>Pseudomonadati</taxon>
        <taxon>Spirochaetota</taxon>
        <taxon>Spirochaetia</taxon>
        <taxon>Leptospirales</taxon>
        <taxon>Leptospiraceae</taxon>
        <taxon>Leptospira</taxon>
    </lineage>
</organism>
<dbReference type="EMBL" id="AHNR02000075">
    <property type="protein sequence ID" value="EKR52812.1"/>
    <property type="molecule type" value="Genomic_DNA"/>
</dbReference>
<reference evidence="1 2" key="1">
    <citation type="submission" date="2012-10" db="EMBL/GenBank/DDBJ databases">
        <authorList>
            <person name="Harkins D.M."/>
            <person name="Durkin A.S."/>
            <person name="Brinkac L.M."/>
            <person name="Haft D.H."/>
            <person name="Selengut J.D."/>
            <person name="Sanka R."/>
            <person name="DePew J."/>
            <person name="Purushe J."/>
            <person name="Chanthongthip A."/>
            <person name="Lattana O."/>
            <person name="Phetsouvanh R."/>
            <person name="Newton P.N."/>
            <person name="Vinetz J.M."/>
            <person name="Sutton G.G."/>
            <person name="Nierman W.C."/>
            <person name="Fouts D.E."/>
        </authorList>
    </citation>
    <scope>NUCLEOTIDE SEQUENCE [LARGE SCALE GENOMIC DNA]</scope>
    <source>
        <strain evidence="1 2">UI 12758</strain>
    </source>
</reference>
<sequence>MQNSLRIIVTIMACMFTGLISCKINENSERLIFDQSEQNGTVRLQTFVHGKISPEKNIQNYEFTINQSENVRGNIQIDSTDPDLKVELIKKGFLFDSKKECTNTNLGNTYSCKIENQLLEKGRYTAAVYKNTNTKKSDFNLFIGIFGKGYINVKATSNY</sequence>
<dbReference type="NCBIfam" id="NF047554">
    <property type="entry name" value="LIC_10463_fam"/>
    <property type="match status" value="1"/>
</dbReference>
<evidence type="ECO:0000313" key="2">
    <source>
        <dbReference type="Proteomes" id="UP000001340"/>
    </source>
</evidence>
<dbReference type="Proteomes" id="UP000001340">
    <property type="component" value="Unassembled WGS sequence"/>
</dbReference>
<keyword evidence="1" id="KW-0449">Lipoprotein</keyword>
<accession>A0A0E2CZQ0</accession>
<name>A0A0E2CZQ0_LEPIR</name>
<evidence type="ECO:0000313" key="1">
    <source>
        <dbReference type="EMBL" id="EKR52812.1"/>
    </source>
</evidence>
<dbReference type="AlphaFoldDB" id="A0A0E2CZQ0"/>
<gene>
    <name evidence="1" type="ORF">LEP1GSC105_2503</name>
</gene>
<dbReference type="PROSITE" id="PS51257">
    <property type="entry name" value="PROKAR_LIPOPROTEIN"/>
    <property type="match status" value="1"/>
</dbReference>
<protein>
    <submittedName>
        <fullName evidence="1">Putative lipoprotein</fullName>
    </submittedName>
</protein>
<dbReference type="Gene3D" id="2.60.120.380">
    <property type="match status" value="1"/>
</dbReference>
<comment type="caution">
    <text evidence="1">The sequence shown here is derived from an EMBL/GenBank/DDBJ whole genome shotgun (WGS) entry which is preliminary data.</text>
</comment>
<proteinExistence type="predicted"/>